<evidence type="ECO:0000259" key="11">
    <source>
        <dbReference type="Pfam" id="PF13206"/>
    </source>
</evidence>
<evidence type="ECO:0000256" key="8">
    <source>
        <dbReference type="ARBA" id="ARBA00023288"/>
    </source>
</evidence>
<evidence type="ECO:0000256" key="1">
    <source>
        <dbReference type="ARBA" id="ARBA00002523"/>
    </source>
</evidence>
<keyword evidence="7" id="KW-0325">Glycoprotein</keyword>
<feature type="compositionally biased region" description="Basic and acidic residues" evidence="9">
    <location>
        <begin position="268"/>
        <end position="277"/>
    </location>
</feature>
<organism evidence="12 13">
    <name type="scientific">Trypanosoma congolense (strain IL3000)</name>
    <dbReference type="NCBI Taxonomy" id="1068625"/>
    <lineage>
        <taxon>Eukaryota</taxon>
        <taxon>Discoba</taxon>
        <taxon>Euglenozoa</taxon>
        <taxon>Kinetoplastea</taxon>
        <taxon>Metakinetoplastina</taxon>
        <taxon>Trypanosomatida</taxon>
        <taxon>Trypanosomatidae</taxon>
        <taxon>Trypanosoma</taxon>
        <taxon>Nannomonas</taxon>
    </lineage>
</organism>
<accession>F9WAI1</accession>
<dbReference type="VEuPathDB" id="TriTrypDB:TcIL3000_0_48890"/>
<dbReference type="GO" id="GO:0098552">
    <property type="term" value="C:side of membrane"/>
    <property type="evidence" value="ECO:0007669"/>
    <property type="project" value="UniProtKB-KW"/>
</dbReference>
<comment type="function">
    <text evidence="1">VSG forms a coat on the surface of the parasite. The trypanosome evades the immune response of the host by expressing a series of antigenically distinct VSGs from an estimated 1000 VSG genes.</text>
</comment>
<evidence type="ECO:0000256" key="6">
    <source>
        <dbReference type="ARBA" id="ARBA00023136"/>
    </source>
</evidence>
<comment type="subcellular location">
    <subcellularLocation>
        <location evidence="2">Cell membrane</location>
        <topology evidence="2">Lipid-anchor</topology>
        <topology evidence="2">GPI-anchor</topology>
    </subcellularLocation>
</comment>
<gene>
    <name evidence="12" type="ORF">TCIL3000_0_48890</name>
</gene>
<dbReference type="Proteomes" id="UP000000702">
    <property type="component" value="Unassembled WGS sequence"/>
</dbReference>
<evidence type="ECO:0000256" key="4">
    <source>
        <dbReference type="ARBA" id="ARBA00022622"/>
    </source>
</evidence>
<evidence type="ECO:0000256" key="9">
    <source>
        <dbReference type="SAM" id="MobiDB-lite"/>
    </source>
</evidence>
<dbReference type="Pfam" id="PF13206">
    <property type="entry name" value="VSG_B"/>
    <property type="match status" value="1"/>
</dbReference>
<proteinExistence type="predicted"/>
<evidence type="ECO:0000313" key="13">
    <source>
        <dbReference type="Proteomes" id="UP000000702"/>
    </source>
</evidence>
<feature type="signal peptide" evidence="10">
    <location>
        <begin position="1"/>
        <end position="19"/>
    </location>
</feature>
<comment type="caution">
    <text evidence="12">The sequence shown here is derived from an EMBL/GenBank/DDBJ whole genome shotgun (WGS) entry which is preliminary data.</text>
</comment>
<feature type="domain" description="Trypanosome variant surface glycoprotein B-type N-terminal" evidence="11">
    <location>
        <begin position="53"/>
        <end position="122"/>
    </location>
</feature>
<keyword evidence="13" id="KW-1185">Reference proteome</keyword>
<evidence type="ECO:0000256" key="10">
    <source>
        <dbReference type="SAM" id="SignalP"/>
    </source>
</evidence>
<sequence length="345" mass="38284">MFLVFIWMMMLGLSGSSLGTGISEHHNHNRDNHDVLCSVLKATVTLYKRHRSGERLKKALKRAIFGNESGEGNIETLMETLPEEYNHPGNRQHSCGSCTYGDSSDYPGWSIPHDILCMCTVGSGGFPFLDRYDGTATLCGRSSKELGCDKHQQSGGGCHNGNTHWWNDFTESYNGNGKVKEHLEATWKKVVKTCLETLSNITPGQARETLLKQLKVDEGRSSPSWARGHGPCGGGSADVCVSYGYQCHDNPKSPQWWQELYETLTASEDTHSKEKSTRTPRKRTRRKTEDAPTTAEPEDDSEEDVPQDRGSESAKNRPLPLLSHQQSGAPLPPPHSCLLSAVFFF</sequence>
<dbReference type="InterPro" id="IPR025932">
    <property type="entry name" value="Trypano_VSG_B_N_dom"/>
</dbReference>
<feature type="compositionally biased region" description="Basic and acidic residues" evidence="9">
    <location>
        <begin position="306"/>
        <end position="315"/>
    </location>
</feature>
<evidence type="ECO:0000256" key="7">
    <source>
        <dbReference type="ARBA" id="ARBA00023180"/>
    </source>
</evidence>
<dbReference type="EMBL" id="CAEQ01001438">
    <property type="protein sequence ID" value="CCD14244.1"/>
    <property type="molecule type" value="Genomic_DNA"/>
</dbReference>
<feature type="compositionally biased region" description="Acidic residues" evidence="9">
    <location>
        <begin position="296"/>
        <end position="305"/>
    </location>
</feature>
<keyword evidence="8" id="KW-0449">Lipoprotein</keyword>
<reference evidence="13" key="1">
    <citation type="submission" date="2011-07" db="EMBL/GenBank/DDBJ databases">
        <title>Divergent evolution of antigenic variation in African trypanosomes.</title>
        <authorList>
            <person name="Jackson A.P."/>
            <person name="Berry A."/>
            <person name="Allison H.C."/>
            <person name="Burton P."/>
            <person name="Anderson J."/>
            <person name="Aslett M."/>
            <person name="Brown R."/>
            <person name="Corton N."/>
            <person name="Harris D."/>
            <person name="Hauser H."/>
            <person name="Gamble J."/>
            <person name="Gilderthorp R."/>
            <person name="McQuillan J."/>
            <person name="Quail M.A."/>
            <person name="Sanders M."/>
            <person name="Van Tonder A."/>
            <person name="Ginger M.L."/>
            <person name="Donelson J.E."/>
            <person name="Field M.C."/>
            <person name="Barry J.D."/>
            <person name="Berriman M."/>
            <person name="Hertz-Fowler C."/>
        </authorList>
    </citation>
    <scope>NUCLEOTIDE SEQUENCE [LARGE SCALE GENOMIC DNA]</scope>
    <source>
        <strain evidence="13">IL3000</strain>
    </source>
</reference>
<evidence type="ECO:0000256" key="3">
    <source>
        <dbReference type="ARBA" id="ARBA00022475"/>
    </source>
</evidence>
<keyword evidence="4" id="KW-0336">GPI-anchor</keyword>
<dbReference type="GO" id="GO:0005886">
    <property type="term" value="C:plasma membrane"/>
    <property type="evidence" value="ECO:0007669"/>
    <property type="project" value="UniProtKB-SubCell"/>
</dbReference>
<evidence type="ECO:0000256" key="2">
    <source>
        <dbReference type="ARBA" id="ARBA00004609"/>
    </source>
</evidence>
<evidence type="ECO:0000256" key="5">
    <source>
        <dbReference type="ARBA" id="ARBA00022729"/>
    </source>
</evidence>
<feature type="chain" id="PRO_5003388908" evidence="10">
    <location>
        <begin position="20"/>
        <end position="345"/>
    </location>
</feature>
<dbReference type="AlphaFoldDB" id="F9WAI1"/>
<keyword evidence="3" id="KW-1003">Cell membrane</keyword>
<keyword evidence="6" id="KW-0472">Membrane</keyword>
<feature type="region of interest" description="Disordered" evidence="9">
    <location>
        <begin position="267"/>
        <end position="334"/>
    </location>
</feature>
<keyword evidence="5 10" id="KW-0732">Signal</keyword>
<protein>
    <submittedName>
        <fullName evidence="12">Variant surface glycoprotein</fullName>
    </submittedName>
</protein>
<name>F9WAI1_TRYCI</name>
<reference evidence="12 13" key="2">
    <citation type="journal article" date="2012" name="Proc. Natl. Acad. Sci. U.S.A.">
        <title>Antigenic diversity is generated by distinct evolutionary mechanisms in African trypanosome species.</title>
        <authorList>
            <person name="Jackson A.P."/>
            <person name="Berry A."/>
            <person name="Aslett M."/>
            <person name="Allison H.C."/>
            <person name="Burton P."/>
            <person name="Vavrova-Anderson J."/>
            <person name="Brown R."/>
            <person name="Browne H."/>
            <person name="Corton N."/>
            <person name="Hauser H."/>
            <person name="Gamble J."/>
            <person name="Gilderthorp R."/>
            <person name="Marcello L."/>
            <person name="McQuillan J."/>
            <person name="Otto T.D."/>
            <person name="Quail M.A."/>
            <person name="Sanders M.J."/>
            <person name="van Tonder A."/>
            <person name="Ginger M.L."/>
            <person name="Field M.C."/>
            <person name="Barry J.D."/>
            <person name="Hertz-Fowler C."/>
            <person name="Berriman M."/>
        </authorList>
    </citation>
    <scope>NUCLEOTIDE SEQUENCE [LARGE SCALE GENOMIC DNA]</scope>
    <source>
        <strain evidence="12 13">IL3000</strain>
    </source>
</reference>
<evidence type="ECO:0000313" key="12">
    <source>
        <dbReference type="EMBL" id="CCD14244.1"/>
    </source>
</evidence>